<feature type="compositionally biased region" description="Gly residues" evidence="3">
    <location>
        <begin position="947"/>
        <end position="958"/>
    </location>
</feature>
<feature type="region of interest" description="Disordered" evidence="3">
    <location>
        <begin position="1125"/>
        <end position="1179"/>
    </location>
</feature>
<gene>
    <name evidence="7" type="primary">CFT1</name>
    <name evidence="7" type="ORF">LPJ61_002700</name>
</gene>
<dbReference type="GO" id="GO:0005634">
    <property type="term" value="C:nucleus"/>
    <property type="evidence" value="ECO:0007669"/>
    <property type="project" value="UniProtKB-SubCell"/>
</dbReference>
<dbReference type="OrthoDB" id="6109at2759"/>
<evidence type="ECO:0000256" key="3">
    <source>
        <dbReference type="SAM" id="MobiDB-lite"/>
    </source>
</evidence>
<evidence type="ECO:0000259" key="6">
    <source>
        <dbReference type="Pfam" id="PF23726"/>
    </source>
</evidence>
<protein>
    <submittedName>
        <fullName evidence="7">mRNA cleavage and polyadenylation factor subunit</fullName>
    </submittedName>
</protein>
<reference evidence="7" key="1">
    <citation type="submission" date="2022-07" db="EMBL/GenBank/DDBJ databases">
        <title>Phylogenomic reconstructions and comparative analyses of Kickxellomycotina fungi.</title>
        <authorList>
            <person name="Reynolds N.K."/>
            <person name="Stajich J.E."/>
            <person name="Barry K."/>
            <person name="Grigoriev I.V."/>
            <person name="Crous P."/>
            <person name="Smith M.E."/>
        </authorList>
    </citation>
    <scope>NUCLEOTIDE SEQUENCE</scope>
    <source>
        <strain evidence="7">BCRC 34381</strain>
    </source>
</reference>
<feature type="compositionally biased region" description="Acidic residues" evidence="3">
    <location>
        <begin position="833"/>
        <end position="851"/>
    </location>
</feature>
<dbReference type="Pfam" id="PF10433">
    <property type="entry name" value="Beta-prop_RSE1_1st"/>
    <property type="match status" value="1"/>
</dbReference>
<evidence type="ECO:0000313" key="8">
    <source>
        <dbReference type="Proteomes" id="UP001143981"/>
    </source>
</evidence>
<dbReference type="GO" id="GO:0003676">
    <property type="term" value="F:nucleic acid binding"/>
    <property type="evidence" value="ECO:0007669"/>
    <property type="project" value="InterPro"/>
</dbReference>
<dbReference type="Pfam" id="PF03178">
    <property type="entry name" value="CPSF_A"/>
    <property type="match status" value="1"/>
</dbReference>
<dbReference type="Gene3D" id="2.130.10.10">
    <property type="entry name" value="YVTN repeat-like/Quinoprotein amine dehydrogenase"/>
    <property type="match status" value="3"/>
</dbReference>
<comment type="caution">
    <text evidence="7">The sequence shown here is derived from an EMBL/GenBank/DDBJ whole genome shotgun (WGS) entry which is preliminary data.</text>
</comment>
<dbReference type="EMBL" id="JANBOI010000369">
    <property type="protein sequence ID" value="KAJ1731089.1"/>
    <property type="molecule type" value="Genomic_DNA"/>
</dbReference>
<evidence type="ECO:0000259" key="4">
    <source>
        <dbReference type="Pfam" id="PF03178"/>
    </source>
</evidence>
<feature type="compositionally biased region" description="Basic and acidic residues" evidence="3">
    <location>
        <begin position="865"/>
        <end position="875"/>
    </location>
</feature>
<dbReference type="PANTHER" id="PTHR10644">
    <property type="entry name" value="DNA REPAIR/RNA PROCESSING CPSF FAMILY"/>
    <property type="match status" value="1"/>
</dbReference>
<feature type="region of interest" description="Disordered" evidence="3">
    <location>
        <begin position="924"/>
        <end position="989"/>
    </location>
</feature>
<keyword evidence="2" id="KW-0539">Nucleus</keyword>
<feature type="compositionally biased region" description="Acidic residues" evidence="3">
    <location>
        <begin position="1170"/>
        <end position="1179"/>
    </location>
</feature>
<keyword evidence="8" id="KW-1185">Reference proteome</keyword>
<dbReference type="InterPro" id="IPR050358">
    <property type="entry name" value="RSE1/DDB1/CFT1"/>
</dbReference>
<dbReference type="InterPro" id="IPR004871">
    <property type="entry name" value="RSE1/DDB1/CPSF1_C"/>
</dbReference>
<feature type="domain" description="RSE1/DDB1/CPSF1 C-terminal" evidence="4">
    <location>
        <begin position="1413"/>
        <end position="1732"/>
    </location>
</feature>
<feature type="compositionally biased region" description="Low complexity" evidence="3">
    <location>
        <begin position="1148"/>
        <end position="1169"/>
    </location>
</feature>
<evidence type="ECO:0000256" key="1">
    <source>
        <dbReference type="ARBA" id="ARBA00004123"/>
    </source>
</evidence>
<dbReference type="Pfam" id="PF23726">
    <property type="entry name" value="Beta-prop_RSE1_2nd"/>
    <property type="match status" value="1"/>
</dbReference>
<feature type="domain" description="RSE1/DDB1/CPSF1 second beta-propeller" evidence="6">
    <location>
        <begin position="594"/>
        <end position="902"/>
    </location>
</feature>
<evidence type="ECO:0000259" key="5">
    <source>
        <dbReference type="Pfam" id="PF10433"/>
    </source>
</evidence>
<accession>A0A9W7YCL2</accession>
<dbReference type="Proteomes" id="UP001143981">
    <property type="component" value="Unassembled WGS sequence"/>
</dbReference>
<feature type="compositionally biased region" description="Low complexity" evidence="3">
    <location>
        <begin position="932"/>
        <end position="943"/>
    </location>
</feature>
<dbReference type="InterPro" id="IPR015943">
    <property type="entry name" value="WD40/YVTN_repeat-like_dom_sf"/>
</dbReference>
<evidence type="ECO:0000256" key="2">
    <source>
        <dbReference type="ARBA" id="ARBA00023242"/>
    </source>
</evidence>
<sequence length="1772" mass="188239">MRDPVYTYCREVLPPSVVERAAGLCFTRDGASNLVLARGNVLEVYEAELVMKRAAGDDSEVPGDEYMFRDSHAEEGRGGAAAADGEAGGAKRPQLRLVGRWSLHGKIMGVQPVRRGKGQPGLDRLLLSFAEAKMSLVSFDPSTQGIVTESIHYYEHESLKKRTFNDNQTCDLRADPEYRCVALRLYDDQLAVLPFAAPGGLAGADAAKPYADSFVINMRGGDVDVRNIRDFVFLSGYLEPTLALLHEQAPSWAGQLENARDTCSVTVVSLDMARKSVSVINSASRLPYDCQTLLPIPVPIGGVIVLATSSIAHVANGTISCISALNKTATHGIGAAMEAYLDMTNVDLELTLNPLASVCAIVGTNTVALWTQHGRVFLLQLAGNGRLVKRIVARRIAGTDVRGEVQAPVAHTWDDIAILPSCVAELRLSHDDEGDGAADERLFFVGGNSGRSLLLGIRDAGPASGTAGAAEPGLPPDSGADIDADLYGDAVPRPAAVATAAGAADADADVPLTMGQTGVVSSNQDDSSASWADGYRVTVYDELLGTGAVAAMDIGVSATAGALGHHGPEPLELVTCMGNEWRGGLCVQQRHIQPEVIASFELPGAPVRGIWTARCLKEYNIGGVMQAADKASLADLSDTFMVLSRDASTSVFVAGSELQELDRTGFFTGGPTICVGEILGHTRVVQVHMQGLRVVNASGRETQSIEFGQSHHAVFAEVADPYVLVRARTGEISIFEASSQSGRLQELPVGGLAKGRQVAAASLFEDAHRVFSTNKEWVERNSEALGSQAHAADGGALLGEAFDSLYADAPAPRKRKRARNHAAPGRGKRDGGDTLDDLYDEDTSERPDDDGSALQGADRAALGRQPDEDARSEEVGGRCPVYLILVLTNGDLNIMRLPQIDRVWATLRFDYLLDTLTAATSHGSLRVAAPPGESGESSGSDSDGSSDDGGGAAQGQGLGQSTARGLRAGNGGSGGLASPTDAGTAAGRRFGEPAPIAAQRGRRISQLRLVQLGCDSIAGTHLVVLTTAGELAVYRAYEHCAKEYLARRLVAQSEGGDLAVRDDEVLAVRFARMQHDVLAYDPDYERKVRQVQSRHAQAFKAWDKRNKLRVAEQLRAEKLARMRAQETRRHEEAMAVADWSDGSDNEMPGVEAGAGAAPGEAAGSAMQESASDDGDADADADVDVDAEADADDDADDDGMYPLESTCKFTTLDNVGGYPALFVSGHRPVLVIVGPKRYARVHPLRLPSRLPPTLQPAGAAMDFDAEASGLATPCRPVVGMARFHSPACAHGMVALTQAGAVVVAALQTPAQTARGGIEFDAPWPVRCLPVGTARSGVSTQGGIAFHASSGCYAVAATTVGPFLIREPNPDMADQQAREAAREGKRAEPASGRVIPEFQRAGLATTSAPPLVPRFAIDLLSPVTWETIDSHQLEPDEHIAAMRVAQLDSAQAPGGSRLLLCVGTGFVLGEDVLSRGRIYVFDIVDVVPLPGRPQTSRRLKLLYQEDVHGAVSALGELRGSLVMSVGSKIFVRSFNDAALVSFAFLDCQSWVRSLCGLRNYLMIGDLVSSVWLAGFQEEGPTRLQVLGRDPAPLPVECVDAVVLGRQMQVLAADAHGHLHFLVYAPREAHSSGGQRLLRRGEYSLGSRAVAVRRLAAPREGVPRQVCLVATASGAVHAVTMLPEKSFKRLHRIAAQLVRGVPPLAGLNPREYRAVPGHHRNHHAPRRTVLDGDLLAPLYAHGPASRQREAAQRDGTSPDRVLRDIVDTESAFSLL</sequence>
<comment type="subcellular location">
    <subcellularLocation>
        <location evidence="1">Nucleus</location>
    </subcellularLocation>
</comment>
<organism evidence="7 8">
    <name type="scientific">Coemansia biformis</name>
    <dbReference type="NCBI Taxonomy" id="1286918"/>
    <lineage>
        <taxon>Eukaryota</taxon>
        <taxon>Fungi</taxon>
        <taxon>Fungi incertae sedis</taxon>
        <taxon>Zoopagomycota</taxon>
        <taxon>Kickxellomycotina</taxon>
        <taxon>Kickxellomycetes</taxon>
        <taxon>Kickxellales</taxon>
        <taxon>Kickxellaceae</taxon>
        <taxon>Coemansia</taxon>
    </lineage>
</organism>
<dbReference type="InterPro" id="IPR058543">
    <property type="entry name" value="Beta-prop_RSE1/DDB1/CPSF1_2nd"/>
</dbReference>
<name>A0A9W7YCL2_9FUNG</name>
<evidence type="ECO:0000313" key="7">
    <source>
        <dbReference type="EMBL" id="KAJ1731089.1"/>
    </source>
</evidence>
<proteinExistence type="predicted"/>
<feature type="domain" description="RSE1/DDB1/CPSF1 first beta-propeller" evidence="5">
    <location>
        <begin position="94"/>
        <end position="397"/>
    </location>
</feature>
<dbReference type="InterPro" id="IPR018846">
    <property type="entry name" value="Beta-prop_RSE1/DDB1/CPSF1_1st"/>
</dbReference>
<feature type="region of interest" description="Disordered" evidence="3">
    <location>
        <begin position="809"/>
        <end position="875"/>
    </location>
</feature>